<comment type="caution">
    <text evidence="1">The sequence shown here is derived from an EMBL/GenBank/DDBJ whole genome shotgun (WGS) entry which is preliminary data.</text>
</comment>
<keyword evidence="2" id="KW-1185">Reference proteome</keyword>
<organism evidence="1 2">
    <name type="scientific">Citrus unshiu</name>
    <name type="common">Satsuma mandarin</name>
    <name type="synonym">Citrus nobilis var. unshiu</name>
    <dbReference type="NCBI Taxonomy" id="55188"/>
    <lineage>
        <taxon>Eukaryota</taxon>
        <taxon>Viridiplantae</taxon>
        <taxon>Streptophyta</taxon>
        <taxon>Embryophyta</taxon>
        <taxon>Tracheophyta</taxon>
        <taxon>Spermatophyta</taxon>
        <taxon>Magnoliopsida</taxon>
        <taxon>eudicotyledons</taxon>
        <taxon>Gunneridae</taxon>
        <taxon>Pentapetalae</taxon>
        <taxon>rosids</taxon>
        <taxon>malvids</taxon>
        <taxon>Sapindales</taxon>
        <taxon>Rutaceae</taxon>
        <taxon>Aurantioideae</taxon>
        <taxon>Citrus</taxon>
    </lineage>
</organism>
<accession>A0A2H5N2T6</accession>
<dbReference type="AlphaFoldDB" id="A0A2H5N2T6"/>
<gene>
    <name evidence="1" type="ORF">CUMW_276910</name>
</gene>
<reference evidence="1 2" key="1">
    <citation type="journal article" date="2017" name="Front. Genet.">
        <title>Draft sequencing of the heterozygous diploid genome of Satsuma (Citrus unshiu Marc.) using a hybrid assembly approach.</title>
        <authorList>
            <person name="Shimizu T."/>
            <person name="Tanizawa Y."/>
            <person name="Mochizuki T."/>
            <person name="Nagasaki H."/>
            <person name="Yoshioka T."/>
            <person name="Toyoda A."/>
            <person name="Fujiyama A."/>
            <person name="Kaminuma E."/>
            <person name="Nakamura Y."/>
        </authorList>
    </citation>
    <scope>NUCLEOTIDE SEQUENCE [LARGE SCALE GENOMIC DNA]</scope>
    <source>
        <strain evidence="2">cv. Miyagawa wase</strain>
    </source>
</reference>
<dbReference type="PANTHER" id="PTHR45125">
    <property type="entry name" value="F21J9.4-RELATED"/>
    <property type="match status" value="1"/>
</dbReference>
<evidence type="ECO:0000313" key="2">
    <source>
        <dbReference type="Proteomes" id="UP000236630"/>
    </source>
</evidence>
<evidence type="ECO:0000313" key="1">
    <source>
        <dbReference type="EMBL" id="GAY34563.1"/>
    </source>
</evidence>
<dbReference type="Proteomes" id="UP000236630">
    <property type="component" value="Unassembled WGS sequence"/>
</dbReference>
<name>A0A2H5N2T6_CITUN</name>
<protein>
    <submittedName>
        <fullName evidence="1">Uncharacterized protein</fullName>
    </submittedName>
</protein>
<sequence>MAPTPRSTSYTHKEDIHLFHIYLDISQNPIVGINQSRDAFWSRVEIEYNNSKPDFTTQDRPRRYLQKRMQSILAAIGKLRGCVRQIENLNLNGASKQDIIQKKIGDDHSIATPYF</sequence>
<proteinExistence type="predicted"/>
<dbReference type="EMBL" id="BDQV01001736">
    <property type="protein sequence ID" value="GAY34563.1"/>
    <property type="molecule type" value="Genomic_DNA"/>
</dbReference>
<dbReference type="PANTHER" id="PTHR45125:SF36">
    <property type="entry name" value="BNAC01G27460D PROTEIN"/>
    <property type="match status" value="1"/>
</dbReference>